<keyword evidence="2" id="KW-0732">Signal</keyword>
<keyword evidence="4" id="KW-1185">Reference proteome</keyword>
<comment type="caution">
    <text evidence="3">The sequence shown here is derived from an EMBL/GenBank/DDBJ whole genome shotgun (WGS) entry which is preliminary data.</text>
</comment>
<protein>
    <submittedName>
        <fullName evidence="3">Uncharacterized protein</fullName>
    </submittedName>
</protein>
<sequence length="90" mass="9498">MKSNMVCLLMILLSISAHTTRCHGRHRSSSESGSNENNTKDLHILICTLLPALCSKTTATTATATTATTTTARTTARTTTTATTTGRGDI</sequence>
<evidence type="ECO:0000313" key="4">
    <source>
        <dbReference type="Proteomes" id="UP001352852"/>
    </source>
</evidence>
<accession>A0ABU7F7P3</accession>
<proteinExistence type="predicted"/>
<evidence type="ECO:0000256" key="1">
    <source>
        <dbReference type="SAM" id="MobiDB-lite"/>
    </source>
</evidence>
<organism evidence="3 4">
    <name type="scientific">Characodon lateralis</name>
    <dbReference type="NCBI Taxonomy" id="208331"/>
    <lineage>
        <taxon>Eukaryota</taxon>
        <taxon>Metazoa</taxon>
        <taxon>Chordata</taxon>
        <taxon>Craniata</taxon>
        <taxon>Vertebrata</taxon>
        <taxon>Euteleostomi</taxon>
        <taxon>Actinopterygii</taxon>
        <taxon>Neopterygii</taxon>
        <taxon>Teleostei</taxon>
        <taxon>Neoteleostei</taxon>
        <taxon>Acanthomorphata</taxon>
        <taxon>Ovalentaria</taxon>
        <taxon>Atherinomorphae</taxon>
        <taxon>Cyprinodontiformes</taxon>
        <taxon>Goodeidae</taxon>
        <taxon>Characodon</taxon>
    </lineage>
</organism>
<name>A0ABU7F7P3_9TELE</name>
<reference evidence="3 4" key="1">
    <citation type="submission" date="2021-06" db="EMBL/GenBank/DDBJ databases">
        <authorList>
            <person name="Palmer J.M."/>
        </authorList>
    </citation>
    <scope>NUCLEOTIDE SEQUENCE [LARGE SCALE GENOMIC DNA]</scope>
    <source>
        <strain evidence="3 4">CL_MEX2019</strain>
        <tissue evidence="3">Muscle</tissue>
    </source>
</reference>
<dbReference type="Proteomes" id="UP001352852">
    <property type="component" value="Unassembled WGS sequence"/>
</dbReference>
<feature type="chain" id="PRO_5045922592" evidence="2">
    <location>
        <begin position="23"/>
        <end position="90"/>
    </location>
</feature>
<dbReference type="EMBL" id="JAHUTJ010079098">
    <property type="protein sequence ID" value="MED6295433.1"/>
    <property type="molecule type" value="Genomic_DNA"/>
</dbReference>
<evidence type="ECO:0000256" key="2">
    <source>
        <dbReference type="SAM" id="SignalP"/>
    </source>
</evidence>
<gene>
    <name evidence="3" type="ORF">CHARACLAT_031818</name>
</gene>
<evidence type="ECO:0000313" key="3">
    <source>
        <dbReference type="EMBL" id="MED6295433.1"/>
    </source>
</evidence>
<feature type="signal peptide" evidence="2">
    <location>
        <begin position="1"/>
        <end position="22"/>
    </location>
</feature>
<feature type="region of interest" description="Disordered" evidence="1">
    <location>
        <begin position="62"/>
        <end position="90"/>
    </location>
</feature>